<dbReference type="PANTHER" id="PTHR43080">
    <property type="entry name" value="CBS DOMAIN-CONTAINING PROTEIN CBSX3, MITOCHONDRIAL"/>
    <property type="match status" value="1"/>
</dbReference>
<evidence type="ECO:0000259" key="5">
    <source>
        <dbReference type="PROSITE" id="PS51371"/>
    </source>
</evidence>
<feature type="region of interest" description="Disordered" evidence="3">
    <location>
        <begin position="216"/>
        <end position="250"/>
    </location>
</feature>
<dbReference type="InterPro" id="IPR000644">
    <property type="entry name" value="CBS_dom"/>
</dbReference>
<dbReference type="InterPro" id="IPR007055">
    <property type="entry name" value="BON_dom"/>
</dbReference>
<name>A0ABU2SP30_9ACTN</name>
<dbReference type="RefSeq" id="WP_311610241.1">
    <property type="nucleotide sequence ID" value="NZ_JAVRFI010000005.1"/>
</dbReference>
<keyword evidence="7" id="KW-1185">Reference proteome</keyword>
<dbReference type="Pfam" id="PF00571">
    <property type="entry name" value="CBS"/>
    <property type="match status" value="2"/>
</dbReference>
<dbReference type="CDD" id="cd04586">
    <property type="entry name" value="CBS_pair_BON_assoc"/>
    <property type="match status" value="1"/>
</dbReference>
<dbReference type="InterPro" id="IPR046342">
    <property type="entry name" value="CBS_dom_sf"/>
</dbReference>
<gene>
    <name evidence="6" type="ORF">RM609_10780</name>
</gene>
<protein>
    <submittedName>
        <fullName evidence="6">CBS domain-containing protein</fullName>
    </submittedName>
</protein>
<sequence>MEHRTVDELMTRNVIRVRADTPFKAIVRELTENDVTTVPVVDGDGRVVGVVSEADLMRKPAGLPDPFGLLPLPDTGPADRAKAAGARADELMTAPPVCARPGWNVVETARLMATRNVKFLPVADETLRLLGIITRSDVLRVYLRDDAAIRSEIERDLLQRTMRLGPSAVTAVVSEGQVTLTGTVESENRSMIPVIERLCRSVDGVVSVHQRISYAGRTGDDTEADSPPVPGRPLRGGADGPGLWPADAIA</sequence>
<dbReference type="PROSITE" id="PS50914">
    <property type="entry name" value="BON"/>
    <property type="match status" value="1"/>
</dbReference>
<reference evidence="6" key="1">
    <citation type="submission" date="2024-05" db="EMBL/GenBank/DDBJ databases">
        <title>30 novel species of actinomycetes from the DSMZ collection.</title>
        <authorList>
            <person name="Nouioui I."/>
        </authorList>
    </citation>
    <scope>NUCLEOTIDE SEQUENCE</scope>
    <source>
        <strain evidence="6">DSM 40473</strain>
    </source>
</reference>
<evidence type="ECO:0000256" key="3">
    <source>
        <dbReference type="SAM" id="MobiDB-lite"/>
    </source>
</evidence>
<dbReference type="SMART" id="SM00116">
    <property type="entry name" value="CBS"/>
    <property type="match status" value="2"/>
</dbReference>
<dbReference type="SUPFAM" id="SSF54631">
    <property type="entry name" value="CBS-domain pair"/>
    <property type="match status" value="1"/>
</dbReference>
<evidence type="ECO:0000313" key="6">
    <source>
        <dbReference type="EMBL" id="MDT0449550.1"/>
    </source>
</evidence>
<dbReference type="PIRSF" id="PIRSF036990">
    <property type="entry name" value="UCP036990_CBS_BON"/>
    <property type="match status" value="1"/>
</dbReference>
<feature type="domain" description="CBS" evidence="5">
    <location>
        <begin position="92"/>
        <end position="149"/>
    </location>
</feature>
<accession>A0ABU2SP30</accession>
<dbReference type="Gene3D" id="3.30.1340.30">
    <property type="match status" value="1"/>
</dbReference>
<proteinExistence type="predicted"/>
<comment type="caution">
    <text evidence="6">The sequence shown here is derived from an EMBL/GenBank/DDBJ whole genome shotgun (WGS) entry which is preliminary data.</text>
</comment>
<dbReference type="Gene3D" id="3.10.580.10">
    <property type="entry name" value="CBS-domain"/>
    <property type="match status" value="1"/>
</dbReference>
<dbReference type="InterPro" id="IPR051257">
    <property type="entry name" value="Diverse_CBS-Domain"/>
</dbReference>
<dbReference type="Proteomes" id="UP001180531">
    <property type="component" value="Unassembled WGS sequence"/>
</dbReference>
<dbReference type="PROSITE" id="PS51371">
    <property type="entry name" value="CBS"/>
    <property type="match status" value="2"/>
</dbReference>
<feature type="domain" description="BON" evidence="4">
    <location>
        <begin position="145"/>
        <end position="216"/>
    </location>
</feature>
<evidence type="ECO:0000256" key="1">
    <source>
        <dbReference type="ARBA" id="ARBA00023122"/>
    </source>
</evidence>
<dbReference type="InterPro" id="IPR017080">
    <property type="entry name" value="UCP036990_CBS_BON"/>
</dbReference>
<keyword evidence="1 2" id="KW-0129">CBS domain</keyword>
<evidence type="ECO:0000259" key="4">
    <source>
        <dbReference type="PROSITE" id="PS50914"/>
    </source>
</evidence>
<organism evidence="6 7">
    <name type="scientific">Streptomyces hesseae</name>
    <dbReference type="NCBI Taxonomy" id="3075519"/>
    <lineage>
        <taxon>Bacteria</taxon>
        <taxon>Bacillati</taxon>
        <taxon>Actinomycetota</taxon>
        <taxon>Actinomycetes</taxon>
        <taxon>Kitasatosporales</taxon>
        <taxon>Streptomycetaceae</taxon>
        <taxon>Streptomyces</taxon>
    </lineage>
</organism>
<dbReference type="PANTHER" id="PTHR43080:SF29">
    <property type="entry name" value="OS02G0818000 PROTEIN"/>
    <property type="match status" value="1"/>
</dbReference>
<evidence type="ECO:0000313" key="7">
    <source>
        <dbReference type="Proteomes" id="UP001180531"/>
    </source>
</evidence>
<dbReference type="Pfam" id="PF04972">
    <property type="entry name" value="BON"/>
    <property type="match status" value="1"/>
</dbReference>
<evidence type="ECO:0000256" key="2">
    <source>
        <dbReference type="PROSITE-ProRule" id="PRU00703"/>
    </source>
</evidence>
<feature type="domain" description="CBS" evidence="5">
    <location>
        <begin position="10"/>
        <end position="67"/>
    </location>
</feature>
<dbReference type="EMBL" id="JAVRFI010000005">
    <property type="protein sequence ID" value="MDT0449550.1"/>
    <property type="molecule type" value="Genomic_DNA"/>
</dbReference>